<dbReference type="CDD" id="cd22028">
    <property type="entry name" value="HMG-box_SoxA_SoxB_SoxG"/>
    <property type="match status" value="1"/>
</dbReference>
<proteinExistence type="predicted"/>
<keyword evidence="3 4" id="KW-0539">Nucleus</keyword>
<feature type="region of interest" description="Disordered" evidence="5">
    <location>
        <begin position="103"/>
        <end position="126"/>
    </location>
</feature>
<accession>A0A7M5UWQ5</accession>
<reference evidence="7" key="1">
    <citation type="submission" date="2021-01" db="UniProtKB">
        <authorList>
            <consortium name="EnsemblMetazoa"/>
        </authorList>
    </citation>
    <scope>IDENTIFICATION</scope>
</reference>
<dbReference type="GO" id="GO:0030182">
    <property type="term" value="P:neuron differentiation"/>
    <property type="evidence" value="ECO:0007669"/>
    <property type="project" value="TreeGrafter"/>
</dbReference>
<feature type="compositionally biased region" description="Basic and acidic residues" evidence="5">
    <location>
        <begin position="196"/>
        <end position="206"/>
    </location>
</feature>
<keyword evidence="2 4" id="KW-0238">DNA-binding</keyword>
<evidence type="ECO:0000259" key="6">
    <source>
        <dbReference type="PROSITE" id="PS50118"/>
    </source>
</evidence>
<dbReference type="GO" id="GO:0000122">
    <property type="term" value="P:negative regulation of transcription by RNA polymerase II"/>
    <property type="evidence" value="ECO:0007669"/>
    <property type="project" value="TreeGrafter"/>
</dbReference>
<dbReference type="GO" id="GO:0005634">
    <property type="term" value="C:nucleus"/>
    <property type="evidence" value="ECO:0007669"/>
    <property type="project" value="UniProtKB-SubCell"/>
</dbReference>
<dbReference type="EnsemblMetazoa" id="CLYHEMT007080.2">
    <property type="protein sequence ID" value="CLYHEMP007080.2"/>
    <property type="gene ID" value="CLYHEMG007080"/>
</dbReference>
<dbReference type="SUPFAM" id="SSF47095">
    <property type="entry name" value="HMG-box"/>
    <property type="match status" value="1"/>
</dbReference>
<dbReference type="FunFam" id="1.10.30.10:FF:000002">
    <property type="entry name" value="transcription factor Sox-2"/>
    <property type="match status" value="1"/>
</dbReference>
<dbReference type="InterPro" id="IPR050140">
    <property type="entry name" value="SRY-related_HMG-box_TF-like"/>
</dbReference>
<dbReference type="Proteomes" id="UP000594262">
    <property type="component" value="Unplaced"/>
</dbReference>
<dbReference type="OrthoDB" id="6247875at2759"/>
<dbReference type="PROSITE" id="PS50118">
    <property type="entry name" value="HMG_BOX_2"/>
    <property type="match status" value="1"/>
</dbReference>
<evidence type="ECO:0000256" key="4">
    <source>
        <dbReference type="PROSITE-ProRule" id="PRU00267"/>
    </source>
</evidence>
<evidence type="ECO:0000256" key="5">
    <source>
        <dbReference type="SAM" id="MobiDB-lite"/>
    </source>
</evidence>
<evidence type="ECO:0000256" key="3">
    <source>
        <dbReference type="ARBA" id="ARBA00023242"/>
    </source>
</evidence>
<name>A0A7M5UWQ5_9CNID</name>
<dbReference type="GO" id="GO:0001228">
    <property type="term" value="F:DNA-binding transcription activator activity, RNA polymerase II-specific"/>
    <property type="evidence" value="ECO:0007669"/>
    <property type="project" value="TreeGrafter"/>
</dbReference>
<feature type="compositionally biased region" description="Basic and acidic residues" evidence="5">
    <location>
        <begin position="262"/>
        <end position="277"/>
    </location>
</feature>
<feature type="domain" description="HMG box" evidence="6">
    <location>
        <begin position="33"/>
        <end position="101"/>
    </location>
</feature>
<feature type="region of interest" description="Disordered" evidence="5">
    <location>
        <begin position="159"/>
        <end position="286"/>
    </location>
</feature>
<sequence>MATYDKTKTYTLDELMEMSNLEPAGHHAKPNHIKRPMNSFMVWSRMERKRISEENPKLHNSEISKRLGASWKMLSEEERKPFAEEAKRLRQIHIQEHPEYKYRPRRKPKLSVPTQHHVRKHQSTAAGKTVPIPIPEYIPSRSGSRPAVVPVYYHSPHYIQHPGSTREGHPVHYPTTAREVRYYRPRSPDYNGRSRSPVDRDREYRHSPGVVYRSYSPPPQPREAYYYQSRSEAKQNSYHDDEPSDGENKTDTNTEETNNNNTEKKSSSGENNRDVNDNVKALTTTR</sequence>
<dbReference type="RefSeq" id="XP_066924181.1">
    <property type="nucleotide sequence ID" value="XM_067068080.1"/>
</dbReference>
<dbReference type="GO" id="GO:0000978">
    <property type="term" value="F:RNA polymerase II cis-regulatory region sequence-specific DNA binding"/>
    <property type="evidence" value="ECO:0007669"/>
    <property type="project" value="TreeGrafter"/>
</dbReference>
<dbReference type="InterPro" id="IPR009071">
    <property type="entry name" value="HMG_box_dom"/>
</dbReference>
<dbReference type="AlphaFoldDB" id="A0A7M5UWQ5"/>
<evidence type="ECO:0000313" key="7">
    <source>
        <dbReference type="EnsemblMetazoa" id="CLYHEMP007080.2"/>
    </source>
</evidence>
<evidence type="ECO:0000256" key="2">
    <source>
        <dbReference type="ARBA" id="ARBA00023125"/>
    </source>
</evidence>
<dbReference type="SMART" id="SM00398">
    <property type="entry name" value="HMG"/>
    <property type="match status" value="1"/>
</dbReference>
<organism evidence="7 8">
    <name type="scientific">Clytia hemisphaerica</name>
    <dbReference type="NCBI Taxonomy" id="252671"/>
    <lineage>
        <taxon>Eukaryota</taxon>
        <taxon>Metazoa</taxon>
        <taxon>Cnidaria</taxon>
        <taxon>Hydrozoa</taxon>
        <taxon>Hydroidolina</taxon>
        <taxon>Leptothecata</taxon>
        <taxon>Obeliida</taxon>
        <taxon>Clytiidae</taxon>
        <taxon>Clytia</taxon>
    </lineage>
</organism>
<feature type="DNA-binding region" description="HMG box" evidence="4">
    <location>
        <begin position="33"/>
        <end position="101"/>
    </location>
</feature>
<evidence type="ECO:0000256" key="1">
    <source>
        <dbReference type="ARBA" id="ARBA00004123"/>
    </source>
</evidence>
<evidence type="ECO:0000313" key="8">
    <source>
        <dbReference type="Proteomes" id="UP000594262"/>
    </source>
</evidence>
<dbReference type="PANTHER" id="PTHR10270:SF323">
    <property type="entry name" value="TRANSCRIPTION FACTOR SOX-14-RELATED"/>
    <property type="match status" value="1"/>
</dbReference>
<comment type="subcellular location">
    <subcellularLocation>
        <location evidence="1">Nucleus</location>
    </subcellularLocation>
</comment>
<feature type="compositionally biased region" description="Basic and acidic residues" evidence="5">
    <location>
        <begin position="231"/>
        <end position="252"/>
    </location>
</feature>
<dbReference type="Gene3D" id="1.10.30.10">
    <property type="entry name" value="High mobility group box domain"/>
    <property type="match status" value="1"/>
</dbReference>
<dbReference type="GeneID" id="136811468"/>
<dbReference type="InterPro" id="IPR036910">
    <property type="entry name" value="HMG_box_dom_sf"/>
</dbReference>
<dbReference type="PANTHER" id="PTHR10270">
    <property type="entry name" value="SOX TRANSCRIPTION FACTOR"/>
    <property type="match status" value="1"/>
</dbReference>
<protein>
    <recommendedName>
        <fullName evidence="6">HMG box domain-containing protein</fullName>
    </recommendedName>
</protein>
<keyword evidence="8" id="KW-1185">Reference proteome</keyword>
<dbReference type="Pfam" id="PF00505">
    <property type="entry name" value="HMG_box"/>
    <property type="match status" value="1"/>
</dbReference>